<feature type="domain" description="Dehydrogenase E1 component" evidence="7">
    <location>
        <begin position="23"/>
        <end position="311"/>
    </location>
</feature>
<accession>A0ABS7PLX9</accession>
<dbReference type="Proteomes" id="UP000706039">
    <property type="component" value="Unassembled WGS sequence"/>
</dbReference>
<dbReference type="PANTHER" id="PTHR11516:SF60">
    <property type="entry name" value="PYRUVATE DEHYDROGENASE E1 COMPONENT SUBUNIT ALPHA"/>
    <property type="match status" value="1"/>
</dbReference>
<feature type="region of interest" description="Disordered" evidence="6">
    <location>
        <begin position="306"/>
        <end position="326"/>
    </location>
</feature>
<dbReference type="CDD" id="cd02000">
    <property type="entry name" value="TPP_E1_PDC_ADC_BCADC"/>
    <property type="match status" value="1"/>
</dbReference>
<evidence type="ECO:0000313" key="8">
    <source>
        <dbReference type="EMBL" id="MBY8821700.1"/>
    </source>
</evidence>
<comment type="cofactor">
    <cofactor evidence="1">
        <name>thiamine diphosphate</name>
        <dbReference type="ChEBI" id="CHEBI:58937"/>
    </cofactor>
</comment>
<proteinExistence type="predicted"/>
<evidence type="ECO:0000256" key="5">
    <source>
        <dbReference type="ARBA" id="ARBA00051231"/>
    </source>
</evidence>
<keyword evidence="9" id="KW-1185">Reference proteome</keyword>
<evidence type="ECO:0000256" key="6">
    <source>
        <dbReference type="SAM" id="MobiDB-lite"/>
    </source>
</evidence>
<evidence type="ECO:0000256" key="3">
    <source>
        <dbReference type="ARBA" id="ARBA00023052"/>
    </source>
</evidence>
<sequence length="326" mass="34307">MPPMTDEQLLHVYRIMERAILLEQAVLRLIEDGSARLLLHSGRGQEAIGTGVCAALRDDDMLFYSHRGLTQLLAKGMAPGPLLGDFLGRTSGATRGLGAGIVHAVDHSLGLMGSSGTLGGGFVLSAGAALGARRLGDDRVSVHIFGEGSANRGTFHEAANAAALWKLPMVWLCENNGLSVSVAHRDATSIEDVADRAGAYGMPSRIVDGQDVEAVYDAVAEAVARARAGDGPTLIEAKTLRFRGHYEGDPQTYRSKEDIAAAQQRDPVRIVAEKLAARGIAGDRLGAIRNEEAAAMEAAITQALAAPKPGPERIHEGLLAPRETAA</sequence>
<comment type="catalytic activity">
    <reaction evidence="5">
        <text>N(6)-[(R)-lipoyl]-L-lysyl-[protein] + pyruvate + H(+) = N(6)-[(R)-S(8)-acetyldihydrolipoyl]-L-lysyl-[protein] + CO2</text>
        <dbReference type="Rhea" id="RHEA:19189"/>
        <dbReference type="Rhea" id="RHEA-COMP:10474"/>
        <dbReference type="Rhea" id="RHEA-COMP:10478"/>
        <dbReference type="ChEBI" id="CHEBI:15361"/>
        <dbReference type="ChEBI" id="CHEBI:15378"/>
        <dbReference type="ChEBI" id="CHEBI:16526"/>
        <dbReference type="ChEBI" id="CHEBI:83099"/>
        <dbReference type="ChEBI" id="CHEBI:83111"/>
        <dbReference type="EC" id="1.2.4.1"/>
    </reaction>
</comment>
<name>A0ABS7PLX9_9SPHN</name>
<keyword evidence="3" id="KW-0786">Thiamine pyrophosphate</keyword>
<dbReference type="InterPro" id="IPR050642">
    <property type="entry name" value="PDH_E1_Alpha_Subunit"/>
</dbReference>
<evidence type="ECO:0000256" key="2">
    <source>
        <dbReference type="ARBA" id="ARBA00023002"/>
    </source>
</evidence>
<dbReference type="Gene3D" id="3.40.50.970">
    <property type="match status" value="1"/>
</dbReference>
<evidence type="ECO:0000313" key="9">
    <source>
        <dbReference type="Proteomes" id="UP000706039"/>
    </source>
</evidence>
<evidence type="ECO:0000256" key="1">
    <source>
        <dbReference type="ARBA" id="ARBA00001964"/>
    </source>
</evidence>
<dbReference type="InterPro" id="IPR029061">
    <property type="entry name" value="THDP-binding"/>
</dbReference>
<organism evidence="8 9">
    <name type="scientific">Sphingomonas colocasiae</name>
    <dbReference type="NCBI Taxonomy" id="1848973"/>
    <lineage>
        <taxon>Bacteria</taxon>
        <taxon>Pseudomonadati</taxon>
        <taxon>Pseudomonadota</taxon>
        <taxon>Alphaproteobacteria</taxon>
        <taxon>Sphingomonadales</taxon>
        <taxon>Sphingomonadaceae</taxon>
        <taxon>Sphingomonas</taxon>
    </lineage>
</organism>
<reference evidence="8 9" key="1">
    <citation type="submission" date="2021-08" db="EMBL/GenBank/DDBJ databases">
        <authorList>
            <person name="Tuo L."/>
        </authorList>
    </citation>
    <scope>NUCLEOTIDE SEQUENCE [LARGE SCALE GENOMIC DNA]</scope>
    <source>
        <strain evidence="8 9">JCM 31229</strain>
    </source>
</reference>
<protein>
    <submittedName>
        <fullName evidence="8">Thiamine pyrophosphate-dependent dehydrogenase E1 component subunit alpha</fullName>
    </submittedName>
</protein>
<dbReference type="SUPFAM" id="SSF52518">
    <property type="entry name" value="Thiamin diphosphate-binding fold (THDP-binding)"/>
    <property type="match status" value="1"/>
</dbReference>
<dbReference type="Pfam" id="PF00676">
    <property type="entry name" value="E1_dh"/>
    <property type="match status" value="1"/>
</dbReference>
<comment type="caution">
    <text evidence="8">The sequence shown here is derived from an EMBL/GenBank/DDBJ whole genome shotgun (WGS) entry which is preliminary data.</text>
</comment>
<evidence type="ECO:0000259" key="7">
    <source>
        <dbReference type="Pfam" id="PF00676"/>
    </source>
</evidence>
<dbReference type="InterPro" id="IPR001017">
    <property type="entry name" value="DH_E1"/>
</dbReference>
<keyword evidence="2" id="KW-0560">Oxidoreductase</keyword>
<dbReference type="EMBL" id="JAINVV010000003">
    <property type="protein sequence ID" value="MBY8821700.1"/>
    <property type="molecule type" value="Genomic_DNA"/>
</dbReference>
<gene>
    <name evidence="8" type="ORF">K7G82_05310</name>
</gene>
<evidence type="ECO:0000256" key="4">
    <source>
        <dbReference type="ARBA" id="ARBA00025211"/>
    </source>
</evidence>
<dbReference type="PANTHER" id="PTHR11516">
    <property type="entry name" value="PYRUVATE DEHYDROGENASE E1 COMPONENT, ALPHA SUBUNIT BACTERIAL AND ORGANELLAR"/>
    <property type="match status" value="1"/>
</dbReference>
<comment type="function">
    <text evidence="4">The pyruvate dehydrogenase complex catalyzes the overall conversion of pyruvate to acetyl-CoA and CO(2). It contains multiple copies of three enzymatic components: pyruvate dehydrogenase (E1), dihydrolipoamide acetyltransferase (E2) and lipoamide dehydrogenase (E3).</text>
</comment>